<keyword evidence="2" id="KW-1185">Reference proteome</keyword>
<name>A0ACC0MXX0_RHOML</name>
<organism evidence="1 2">
    <name type="scientific">Rhododendron molle</name>
    <name type="common">Chinese azalea</name>
    <name type="synonym">Azalea mollis</name>
    <dbReference type="NCBI Taxonomy" id="49168"/>
    <lineage>
        <taxon>Eukaryota</taxon>
        <taxon>Viridiplantae</taxon>
        <taxon>Streptophyta</taxon>
        <taxon>Embryophyta</taxon>
        <taxon>Tracheophyta</taxon>
        <taxon>Spermatophyta</taxon>
        <taxon>Magnoliopsida</taxon>
        <taxon>eudicotyledons</taxon>
        <taxon>Gunneridae</taxon>
        <taxon>Pentapetalae</taxon>
        <taxon>asterids</taxon>
        <taxon>Ericales</taxon>
        <taxon>Ericaceae</taxon>
        <taxon>Ericoideae</taxon>
        <taxon>Rhodoreae</taxon>
        <taxon>Rhododendron</taxon>
    </lineage>
</organism>
<gene>
    <name evidence="1" type="ORF">RHMOL_Rhmol07G0061500</name>
</gene>
<evidence type="ECO:0000313" key="2">
    <source>
        <dbReference type="Proteomes" id="UP001062846"/>
    </source>
</evidence>
<reference evidence="1" key="1">
    <citation type="submission" date="2022-02" db="EMBL/GenBank/DDBJ databases">
        <title>Plant Genome Project.</title>
        <authorList>
            <person name="Zhang R.-G."/>
        </authorList>
    </citation>
    <scope>NUCLEOTIDE SEQUENCE</scope>
    <source>
        <strain evidence="1">AT1</strain>
    </source>
</reference>
<protein>
    <submittedName>
        <fullName evidence="1">Uncharacterized protein</fullName>
    </submittedName>
</protein>
<proteinExistence type="predicted"/>
<dbReference type="EMBL" id="CM046394">
    <property type="protein sequence ID" value="KAI8545740.1"/>
    <property type="molecule type" value="Genomic_DNA"/>
</dbReference>
<dbReference type="Proteomes" id="UP001062846">
    <property type="component" value="Chromosome 7"/>
</dbReference>
<accession>A0ACC0MXX0</accession>
<sequence length="178" mass="19866">MGRGAFGTVYKGVISTSYSRKEVAVKKLDKLVPDGEKEFKTQAIAIAKTHHKNLVRLLGFCDEGPHRLLVYEYMSNGTLAGFVFGISKPDWNKRIQMAPYKHRMLLIPAWAPSVFFLKFLNGSDRLSGGQRRSGAAVRTVSVWNGSIRLASLFRKTKQVGMAICTEPMGIRTVTENFP</sequence>
<comment type="caution">
    <text evidence="1">The sequence shown here is derived from an EMBL/GenBank/DDBJ whole genome shotgun (WGS) entry which is preliminary data.</text>
</comment>
<evidence type="ECO:0000313" key="1">
    <source>
        <dbReference type="EMBL" id="KAI8545740.1"/>
    </source>
</evidence>